<evidence type="ECO:0000313" key="2">
    <source>
        <dbReference type="Proteomes" id="UP000078560"/>
    </source>
</evidence>
<dbReference type="Pfam" id="PF05795">
    <property type="entry name" value="Plasmodium_Vir"/>
    <property type="match status" value="2"/>
</dbReference>
<reference evidence="2" key="1">
    <citation type="submission" date="2016-05" db="EMBL/GenBank/DDBJ databases">
        <authorList>
            <person name="Naeem Raeece"/>
        </authorList>
    </citation>
    <scope>NUCLEOTIDE SEQUENCE [LARGE SCALE GENOMIC DNA]</scope>
</reference>
<accession>A0A1A8WK60</accession>
<dbReference type="Proteomes" id="UP000078560">
    <property type="component" value="Unassembled WGS sequence"/>
</dbReference>
<dbReference type="AlphaFoldDB" id="A0A1A8WK60"/>
<protein>
    <submittedName>
        <fullName evidence="1">PIR Superfamily Protein</fullName>
    </submittedName>
</protein>
<evidence type="ECO:0000313" key="1">
    <source>
        <dbReference type="EMBL" id="SBS93351.1"/>
    </source>
</evidence>
<gene>
    <name evidence="1" type="ORF">POVCU2_0080540</name>
</gene>
<organism evidence="1 2">
    <name type="scientific">Plasmodium ovale curtisi</name>
    <dbReference type="NCBI Taxonomy" id="864141"/>
    <lineage>
        <taxon>Eukaryota</taxon>
        <taxon>Sar</taxon>
        <taxon>Alveolata</taxon>
        <taxon>Apicomplexa</taxon>
        <taxon>Aconoidasida</taxon>
        <taxon>Haemosporida</taxon>
        <taxon>Plasmodiidae</taxon>
        <taxon>Plasmodium</taxon>
        <taxon>Plasmodium (Plasmodium)</taxon>
    </lineage>
</organism>
<dbReference type="InterPro" id="IPR008780">
    <property type="entry name" value="Plasmodium_Vir"/>
</dbReference>
<name>A0A1A8WK60_PLAOA</name>
<sequence>MGNLLQNKDLDGLTSNIYYRKLNQYKDICWTVNITSLQSQLNAQNDVKDISEGIWGAICHTTFMSRNSNECNERCDYLYYWSGTKFLTKLIDDEPFKQIIQILGNGLNKLENEHKCKCVFISDISIDLFKKMNIVFDYSKNFDSIKVALNDHNNTCNNIHHNYVNTAVETYKEVNSMCVSDTSKRYCQQFKKYFNGKDNSVLSTLACKTIKETVETDNSVNMPGTQDYGIEASGNPSEYSSSKIAMSILFPPFAILLLFFFLYKFTSLGPMIYRVLPKNNTIKRYLNYIRPDKEMEYQYDPEDINIDTSRVNVTYHQSRTIF</sequence>
<dbReference type="EMBL" id="FLQU01001505">
    <property type="protein sequence ID" value="SBS93351.1"/>
    <property type="molecule type" value="Genomic_DNA"/>
</dbReference>
<proteinExistence type="predicted"/>